<evidence type="ECO:0000256" key="1">
    <source>
        <dbReference type="ARBA" id="ARBA00004141"/>
    </source>
</evidence>
<keyword evidence="4 5" id="KW-0472">Membrane</keyword>
<dbReference type="Proteomes" id="UP000268084">
    <property type="component" value="Chromosome"/>
</dbReference>
<feature type="transmembrane region" description="Helical" evidence="5">
    <location>
        <begin position="228"/>
        <end position="253"/>
    </location>
</feature>
<proteinExistence type="predicted"/>
<evidence type="ECO:0000256" key="5">
    <source>
        <dbReference type="SAM" id="Phobius"/>
    </source>
</evidence>
<evidence type="ECO:0000256" key="4">
    <source>
        <dbReference type="ARBA" id="ARBA00023136"/>
    </source>
</evidence>
<reference evidence="7 8" key="1">
    <citation type="submission" date="2018-11" db="EMBL/GenBank/DDBJ databases">
        <authorList>
            <person name="Da X."/>
        </authorList>
    </citation>
    <scope>NUCLEOTIDE SEQUENCE [LARGE SCALE GENOMIC DNA]</scope>
    <source>
        <strain evidence="7 8">S14-144</strain>
    </source>
</reference>
<evidence type="ECO:0000313" key="7">
    <source>
        <dbReference type="EMBL" id="AZI57315.1"/>
    </source>
</evidence>
<dbReference type="GO" id="GO:0016020">
    <property type="term" value="C:membrane"/>
    <property type="evidence" value="ECO:0007669"/>
    <property type="project" value="UniProtKB-SubCell"/>
</dbReference>
<evidence type="ECO:0000256" key="2">
    <source>
        <dbReference type="ARBA" id="ARBA00022692"/>
    </source>
</evidence>
<dbReference type="RefSeq" id="WP_124798000.1">
    <property type="nucleotide sequence ID" value="NZ_CP034170.1"/>
</dbReference>
<gene>
    <name evidence="7" type="ORF">EH165_03205</name>
</gene>
<dbReference type="OrthoDB" id="9777766at2"/>
<keyword evidence="8" id="KW-1185">Reference proteome</keyword>
<feature type="transmembrane region" description="Helical" evidence="5">
    <location>
        <begin position="305"/>
        <end position="326"/>
    </location>
</feature>
<dbReference type="InterPro" id="IPR013525">
    <property type="entry name" value="ABC2_TM"/>
</dbReference>
<keyword evidence="3 5" id="KW-1133">Transmembrane helix</keyword>
<keyword evidence="2 5" id="KW-0812">Transmembrane</keyword>
<feature type="domain" description="ABC-2 type transporter transmembrane" evidence="6">
    <location>
        <begin position="21"/>
        <end position="377"/>
    </location>
</feature>
<evidence type="ECO:0000259" key="6">
    <source>
        <dbReference type="Pfam" id="PF12698"/>
    </source>
</evidence>
<dbReference type="Pfam" id="PF12698">
    <property type="entry name" value="ABC2_membrane_3"/>
    <property type="match status" value="1"/>
</dbReference>
<reference evidence="7 8" key="2">
    <citation type="submission" date="2018-12" db="EMBL/GenBank/DDBJ databases">
        <title>Nakamurella antarcticus sp. nov., isolated from Antarctica South Shetland Islands soil.</title>
        <authorList>
            <person name="Peng F."/>
        </authorList>
    </citation>
    <scope>NUCLEOTIDE SEQUENCE [LARGE SCALE GENOMIC DNA]</scope>
    <source>
        <strain evidence="7 8">S14-144</strain>
    </source>
</reference>
<dbReference type="AlphaFoldDB" id="A0A3G8ZKD6"/>
<evidence type="ECO:0000256" key="3">
    <source>
        <dbReference type="ARBA" id="ARBA00022989"/>
    </source>
</evidence>
<dbReference type="EMBL" id="CP034170">
    <property type="protein sequence ID" value="AZI57315.1"/>
    <property type="molecule type" value="Genomic_DNA"/>
</dbReference>
<organism evidence="7 8">
    <name type="scientific">Nakamurella antarctica</name>
    <dbReference type="NCBI Taxonomy" id="1902245"/>
    <lineage>
        <taxon>Bacteria</taxon>
        <taxon>Bacillati</taxon>
        <taxon>Actinomycetota</taxon>
        <taxon>Actinomycetes</taxon>
        <taxon>Nakamurellales</taxon>
        <taxon>Nakamurellaceae</taxon>
        <taxon>Nakamurella</taxon>
    </lineage>
</organism>
<feature type="transmembrane region" description="Helical" evidence="5">
    <location>
        <begin position="23"/>
        <end position="43"/>
    </location>
</feature>
<protein>
    <submittedName>
        <fullName evidence="7">ABC transporter permease</fullName>
    </submittedName>
</protein>
<dbReference type="KEGG" id="nak:EH165_03205"/>
<dbReference type="GO" id="GO:0140359">
    <property type="term" value="F:ABC-type transporter activity"/>
    <property type="evidence" value="ECO:0007669"/>
    <property type="project" value="InterPro"/>
</dbReference>
<feature type="transmembrane region" description="Helical" evidence="5">
    <location>
        <begin position="274"/>
        <end position="299"/>
    </location>
</feature>
<feature type="transmembrane region" description="Helical" evidence="5">
    <location>
        <begin position="181"/>
        <end position="199"/>
    </location>
</feature>
<accession>A0A3G8ZKD6</accession>
<name>A0A3G8ZKD6_9ACTN</name>
<feature type="transmembrane region" description="Helical" evidence="5">
    <location>
        <begin position="363"/>
        <end position="385"/>
    </location>
</feature>
<comment type="subcellular location">
    <subcellularLocation>
        <location evidence="1">Membrane</location>
        <topology evidence="1">Multi-pass membrane protein</topology>
    </subcellularLocation>
</comment>
<sequence length="407" mass="43329">MAHHNLGTVISFEFFRTISRKRFWIGTLAFPAAIAVIFVLISISNSTTSSTADAQKSAQFSVAYTDDSHLISDQIALRFGATLASSPGQGIEGVKDGTTEAYFAFPADPTVDTIEVYASDRGIFENGKYSAVAQEMLSQAVQQKIGSAQLALIAERPAAITVITFQGATESGGLNSAIPPLMFILIFYGLMMLLAGQMVNSTLEEKENRVTEMILTTLKPTTLITGKVITLFLVGLVQAIVFSVPVVIGYLFFRDALSLPSVDLSHLIIDPARVTVGFFLLLGGFSLYTTTLVAVGAAMPTAKEAGSFIGVLMALIFVPLYVAGLVVSDPHSAIVQIFTYFPFSAPTTALLRNGLGTLGLTESIAVIALLFVCAGGMLRLAVTLFQYGSISYTKKVSLKTALARKSG</sequence>
<evidence type="ECO:0000313" key="8">
    <source>
        <dbReference type="Proteomes" id="UP000268084"/>
    </source>
</evidence>